<proteinExistence type="predicted"/>
<protein>
    <recommendedName>
        <fullName evidence="1">Putative Flp pilus-assembly TadG-like N-terminal domain-containing protein</fullName>
    </recommendedName>
</protein>
<dbReference type="AlphaFoldDB" id="A0A7K3NN26"/>
<dbReference type="RefSeq" id="WP_163302683.1">
    <property type="nucleotide sequence ID" value="NZ_JAAGRQ010000053.1"/>
</dbReference>
<organism evidence="2 3">
    <name type="scientific">Desulfolutivibrio sulfodismutans</name>
    <dbReference type="NCBI Taxonomy" id="63561"/>
    <lineage>
        <taxon>Bacteria</taxon>
        <taxon>Pseudomonadati</taxon>
        <taxon>Thermodesulfobacteriota</taxon>
        <taxon>Desulfovibrionia</taxon>
        <taxon>Desulfovibrionales</taxon>
        <taxon>Desulfovibrionaceae</taxon>
        <taxon>Desulfolutivibrio</taxon>
    </lineage>
</organism>
<accession>A0A7K3NN26</accession>
<dbReference type="EMBL" id="JAAGRQ010000053">
    <property type="protein sequence ID" value="NDY57596.1"/>
    <property type="molecule type" value="Genomic_DNA"/>
</dbReference>
<reference evidence="2 3" key="1">
    <citation type="submission" date="2020-02" db="EMBL/GenBank/DDBJ databases">
        <title>Comparative genomics of sulfur disproportionating microorganisms.</title>
        <authorList>
            <person name="Ward L.M."/>
            <person name="Bertran E."/>
            <person name="Johnston D.T."/>
        </authorList>
    </citation>
    <scope>NUCLEOTIDE SEQUENCE [LARGE SCALE GENOMIC DNA]</scope>
    <source>
        <strain evidence="2 3">DSM 3696</strain>
    </source>
</reference>
<evidence type="ECO:0000313" key="3">
    <source>
        <dbReference type="Proteomes" id="UP000469724"/>
    </source>
</evidence>
<dbReference type="Proteomes" id="UP000469724">
    <property type="component" value="Unassembled WGS sequence"/>
</dbReference>
<feature type="domain" description="Putative Flp pilus-assembly TadG-like N-terminal" evidence="1">
    <location>
        <begin position="9"/>
        <end position="55"/>
    </location>
</feature>
<keyword evidence="3" id="KW-1185">Reference proteome</keyword>
<dbReference type="Pfam" id="PF13400">
    <property type="entry name" value="Tad"/>
    <property type="match status" value="1"/>
</dbReference>
<evidence type="ECO:0000259" key="1">
    <source>
        <dbReference type="Pfam" id="PF13400"/>
    </source>
</evidence>
<name>A0A7K3NN26_9BACT</name>
<comment type="caution">
    <text evidence="2">The sequence shown here is derived from an EMBL/GenBank/DDBJ whole genome shotgun (WGS) entry which is preliminary data.</text>
</comment>
<dbReference type="InterPro" id="IPR028087">
    <property type="entry name" value="Tad_N"/>
</dbReference>
<gene>
    <name evidence="2" type="ORF">G3N56_12725</name>
</gene>
<sequence>MPCRRLEAGSASLMVALSLVLLAGFSALAVDYTYLHHRKAALQRAAEAGALMGAAMLVRGGQNIDAARDATVQAAQKALRREDFPDLAVRDSDVAFLWDVAQDTAGPDQIQVTTGRTEARGNPVNLFLGGLLGQSSADVSASARAEVFCSDASGDLALLVLPAGFTWDDACEPDARFRGNGVFDTQSGCEAASIRVSGYGEQDVGRRLVLSPGRFGEMSPGGMFPVARKALGASGASLASQARIGEGYFVTVGEWVAVDEEPNATGSLFDQARLRLAADPEAYWDEACRAVQGGRHQIQEESPRIVRMSFFDPSQPPAPGRPEVRICQLGAVFIEELFENGGVAVRLTRAMAVAPQRDASACDPRGVGLYGVRLAPGGLDGVDD</sequence>
<evidence type="ECO:0000313" key="2">
    <source>
        <dbReference type="EMBL" id="NDY57596.1"/>
    </source>
</evidence>